<dbReference type="PANTHER" id="PTHR46999">
    <property type="entry name" value="ALPHA-GLUCAN WATER DIKINASE 1, CHLOROPLASTIC-RELATED"/>
    <property type="match status" value="1"/>
</dbReference>
<dbReference type="Pfam" id="PF23229">
    <property type="entry name" value="DUF7067"/>
    <property type="match status" value="2"/>
</dbReference>
<keyword evidence="12" id="KW-0460">Magnesium</keyword>
<dbReference type="GO" id="GO:0050521">
    <property type="term" value="F:alpha-glucan, water dikinase activity"/>
    <property type="evidence" value="ECO:0007669"/>
    <property type="project" value="UniProtKB-EC"/>
</dbReference>
<dbReference type="InterPro" id="IPR013815">
    <property type="entry name" value="ATP_grasp_subdomain_1"/>
</dbReference>
<name>A0AAE1SWC1_9SOLA</name>
<evidence type="ECO:0000256" key="8">
    <source>
        <dbReference type="ARBA" id="ARBA00022723"/>
    </source>
</evidence>
<evidence type="ECO:0000313" key="21">
    <source>
        <dbReference type="EMBL" id="KAK4376908.1"/>
    </source>
</evidence>
<keyword evidence="13" id="KW-0809">Transit peptide</keyword>
<evidence type="ECO:0000256" key="4">
    <source>
        <dbReference type="ARBA" id="ARBA00011738"/>
    </source>
</evidence>
<protein>
    <recommendedName>
        <fullName evidence="15">alpha-glucan, water dikinase</fullName>
        <ecNumber evidence="15">2.7.9.4</ecNumber>
    </recommendedName>
</protein>
<evidence type="ECO:0000313" key="22">
    <source>
        <dbReference type="Proteomes" id="UP001291623"/>
    </source>
</evidence>
<evidence type="ECO:0000256" key="6">
    <source>
        <dbReference type="ARBA" id="ARBA00022640"/>
    </source>
</evidence>
<reference evidence="21" key="1">
    <citation type="submission" date="2023-12" db="EMBL/GenBank/DDBJ databases">
        <title>Genome assembly of Anisodus tanguticus.</title>
        <authorList>
            <person name="Wang Y.-J."/>
        </authorList>
    </citation>
    <scope>NUCLEOTIDE SEQUENCE</scope>
    <source>
        <strain evidence="21">KB-2021</strain>
        <tissue evidence="21">Leaf</tissue>
    </source>
</reference>
<dbReference type="Pfam" id="PF01326">
    <property type="entry name" value="PPDK_N"/>
    <property type="match status" value="1"/>
</dbReference>
<evidence type="ECO:0000256" key="15">
    <source>
        <dbReference type="ARBA" id="ARBA00066331"/>
    </source>
</evidence>
<evidence type="ECO:0000256" key="16">
    <source>
        <dbReference type="SAM" id="MobiDB-lite"/>
    </source>
</evidence>
<dbReference type="EC" id="2.7.9.4" evidence="15"/>
<keyword evidence="7" id="KW-0808">Transferase</keyword>
<organism evidence="21 22">
    <name type="scientific">Anisodus tanguticus</name>
    <dbReference type="NCBI Taxonomy" id="243964"/>
    <lineage>
        <taxon>Eukaryota</taxon>
        <taxon>Viridiplantae</taxon>
        <taxon>Streptophyta</taxon>
        <taxon>Embryophyta</taxon>
        <taxon>Tracheophyta</taxon>
        <taxon>Spermatophyta</taxon>
        <taxon>Magnoliopsida</taxon>
        <taxon>eudicotyledons</taxon>
        <taxon>Gunneridae</taxon>
        <taxon>Pentapetalae</taxon>
        <taxon>asterids</taxon>
        <taxon>lamiids</taxon>
        <taxon>Solanales</taxon>
        <taxon>Solanaceae</taxon>
        <taxon>Solanoideae</taxon>
        <taxon>Hyoscyameae</taxon>
        <taxon>Anisodus</taxon>
    </lineage>
</organism>
<dbReference type="PANTHER" id="PTHR46999:SF1">
    <property type="entry name" value="ALPHA-GLUCAN WATER DIKINASE 1, CHLOROPLASTIC"/>
    <property type="match status" value="1"/>
</dbReference>
<evidence type="ECO:0000256" key="11">
    <source>
        <dbReference type="ARBA" id="ARBA00022840"/>
    </source>
</evidence>
<feature type="domain" description="DUF7067" evidence="20">
    <location>
        <begin position="307"/>
        <end position="362"/>
    </location>
</feature>
<comment type="subcellular location">
    <subcellularLocation>
        <location evidence="2">Plastid</location>
        <location evidence="2">Chloroplast</location>
    </subcellularLocation>
</comment>
<keyword evidence="6" id="KW-0934">Plastid</keyword>
<dbReference type="InterPro" id="IPR055495">
    <property type="entry name" value="CWD_DUF7067"/>
</dbReference>
<dbReference type="Gene3D" id="3.30.1490.20">
    <property type="entry name" value="ATP-grasp fold, A domain"/>
    <property type="match status" value="1"/>
</dbReference>
<feature type="compositionally biased region" description="Basic and acidic residues" evidence="16">
    <location>
        <begin position="289"/>
        <end position="305"/>
    </location>
</feature>
<keyword evidence="14" id="KW-0119">Carbohydrate metabolism</keyword>
<feature type="domain" description="Alpha-glucan water dikinase-like N-terminal Ig-like" evidence="19">
    <location>
        <begin position="437"/>
        <end position="589"/>
    </location>
</feature>
<dbReference type="GO" id="GO:0005524">
    <property type="term" value="F:ATP binding"/>
    <property type="evidence" value="ECO:0007669"/>
    <property type="project" value="UniProtKB-KW"/>
</dbReference>
<evidence type="ECO:0000259" key="18">
    <source>
        <dbReference type="Pfam" id="PF22973"/>
    </source>
</evidence>
<dbReference type="EMBL" id="JAVYJV010000002">
    <property type="protein sequence ID" value="KAK4376908.1"/>
    <property type="molecule type" value="Genomic_DNA"/>
</dbReference>
<comment type="similarity">
    <text evidence="3">Belongs to the PEP-utilizing enzyme family.</text>
</comment>
<keyword evidence="22" id="KW-1185">Reference proteome</keyword>
<proteinExistence type="inferred from homology"/>
<evidence type="ECO:0000256" key="12">
    <source>
        <dbReference type="ARBA" id="ARBA00022842"/>
    </source>
</evidence>
<keyword evidence="5" id="KW-0150">Chloroplast</keyword>
<keyword evidence="10" id="KW-0418">Kinase</keyword>
<dbReference type="FunFam" id="3.30.1490.20:FF:000033">
    <property type="entry name" value="alpha-glucan water dikinase, chloroplastic isoform X2"/>
    <property type="match status" value="1"/>
</dbReference>
<dbReference type="Proteomes" id="UP001291623">
    <property type="component" value="Unassembled WGS sequence"/>
</dbReference>
<gene>
    <name evidence="21" type="ORF">RND71_003204</name>
</gene>
<feature type="domain" description="DUF7067" evidence="20">
    <location>
        <begin position="220"/>
        <end position="286"/>
    </location>
</feature>
<comment type="caution">
    <text evidence="21">The sequence shown here is derived from an EMBL/GenBank/DDBJ whole genome shotgun (WGS) entry which is preliminary data.</text>
</comment>
<dbReference type="InterPro" id="IPR056301">
    <property type="entry name" value="GWD-like_N_Ig"/>
</dbReference>
<dbReference type="Gene3D" id="3.30.470.20">
    <property type="entry name" value="ATP-grasp fold, B domain"/>
    <property type="match status" value="1"/>
</dbReference>
<dbReference type="GO" id="GO:0046872">
    <property type="term" value="F:metal ion binding"/>
    <property type="evidence" value="ECO:0007669"/>
    <property type="project" value="UniProtKB-KW"/>
</dbReference>
<dbReference type="Pfam" id="PF22973">
    <property type="entry name" value="GWD1_pHisD"/>
    <property type="match status" value="1"/>
</dbReference>
<evidence type="ECO:0000256" key="1">
    <source>
        <dbReference type="ARBA" id="ARBA00001946"/>
    </source>
</evidence>
<evidence type="ECO:0000256" key="9">
    <source>
        <dbReference type="ARBA" id="ARBA00022741"/>
    </source>
</evidence>
<evidence type="ECO:0000256" key="10">
    <source>
        <dbReference type="ARBA" id="ARBA00022777"/>
    </source>
</evidence>
<comment type="cofactor">
    <cofactor evidence="1">
        <name>Mg(2+)</name>
        <dbReference type="ChEBI" id="CHEBI:18420"/>
    </cofactor>
</comment>
<evidence type="ECO:0000256" key="14">
    <source>
        <dbReference type="ARBA" id="ARBA00023277"/>
    </source>
</evidence>
<dbReference type="InterPro" id="IPR054481">
    <property type="entry name" value="GWD1_pHisD"/>
</dbReference>
<feature type="domain" description="Alpha-glucan water dikinase phosphohistidine-like" evidence="18">
    <location>
        <begin position="1088"/>
        <end position="1200"/>
    </location>
</feature>
<feature type="region of interest" description="Disordered" evidence="16">
    <location>
        <begin position="285"/>
        <end position="305"/>
    </location>
</feature>
<keyword evidence="9" id="KW-0547">Nucleotide-binding</keyword>
<evidence type="ECO:0000259" key="20">
    <source>
        <dbReference type="Pfam" id="PF23229"/>
    </source>
</evidence>
<evidence type="ECO:0000259" key="17">
    <source>
        <dbReference type="Pfam" id="PF01326"/>
    </source>
</evidence>
<dbReference type="SUPFAM" id="SSF56059">
    <property type="entry name" value="Glutathione synthetase ATP-binding domain-like"/>
    <property type="match status" value="1"/>
</dbReference>
<comment type="subunit">
    <text evidence="4">Homodimer.</text>
</comment>
<evidence type="ECO:0000256" key="5">
    <source>
        <dbReference type="ARBA" id="ARBA00022528"/>
    </source>
</evidence>
<evidence type="ECO:0000259" key="19">
    <source>
        <dbReference type="Pfam" id="PF23166"/>
    </source>
</evidence>
<feature type="domain" description="Alpha-glucan water dikinase-like N-terminal Ig-like" evidence="19">
    <location>
        <begin position="88"/>
        <end position="206"/>
    </location>
</feature>
<feature type="region of interest" description="Disordered" evidence="16">
    <location>
        <begin position="504"/>
        <end position="531"/>
    </location>
</feature>
<sequence length="1545" mass="171823">MSNSIGNNLLYQGFLTSTVLKHKSRISSPCVGGNSLFQQQVISKLPLSTAFRGNRLKVQKKKIPMGKKRAISSSPHAVLTTDTSSELAEKFSLEGNTELQVDVRPPTSGDVSVVDLQITNSSDKLSLHWGAVKFGKETWFLPTDRPDGTKVYKDTALRTPFVKSGSNSILRLEIRDTAVEAIEFLIYDEAQNKWIKNNGGNFRVKLSRKEIRGSDVSVPEDLVQIQAYLRWERNGKQNYTPEKEKAKTLESLKTRNMEEYEAARTELQEEIARGASIHNIRARLTKTNDTTKSKEEPPPVRKSDLPDELAQIQAYIRWEKAGKPNYSPEKQIKELEEARRELQLELEKGITLDELKKKITKGEIKTKVAKQLKKSYSTAERTQRKKKDFGLLINKYPSSPTVQVQKVLEEPKAPKALSKIELYAKEKEQQVDNTILNKKIFKVDDGELLVLVAKSSGKTKVHLATDLDQPITLHWALSKTPGEWMAPPSSILPPGSIILDKAGETPLSASSSDGPTSKAPPPSNILPPGTSTLDKGAEIPISASSDVITSMVQSLDIVIEDDNFVGMPFVLLSGGRWIKNQGADFYVDFGAASKAACKAAGDGSGTAKSLLDKIADLESEAQKSFMHRFKLVTSYSWFNIAGDLIEEATSAGELGFAGILVWMRFMATRQLIWNKNYNVKPREISKAQDRLTNLLQNAFTSHPEYREILRMIMSTVGRGGEGDVGQRIRDEILVIQSKNECKGGMMEQWHQKLHNNTSPDDVVICQVFRCKGQIDETSCSEVVYNVLFLQALIDYIQSDFDMGVYWKTLNENGITKERLLSYDRAIRSEPDFRRDQKDGLLRDLGHYMRTLKAVHSGADLESAITNCMGYTSEGQGFMVGVQINPVSGLPSGFQDVLHFVLDHVEDKNVEALLEGLLEAREELRPLLFKPNNRLKDLLFLDIALDSTVRTAVERGYEELNNANPETIMYFISLVLENLALSVDDNEDLVYCLKGWDQALSMSRDGDNHWALFAKAVLDRTRLALASKAEWYHHLLQPSAEYLGSLLGVDQWALNIFTEEIIRAGSAASLSSLLNRLDPVLRKTANLGSWQIISPVEAVGYVVVVDELLSIQNKTYDKPTILVAKSVKGEEEIPDGAVALITPDMPDVLSHVSVRARNGKVCFATCFDTNILADLQAKEGRILLLKPTPSDIIYSEVKEIELQSSSNLVEAETSATLRLVKKQFGGCYAISSDEFTGEMVGAKSRNIAYLKGKVPSWVGIPTSVALPFGVFEKVLSDEINQGVAKELKILTNKLSEGDFSALGEIRRTVLDLSAPAQLVKELKEKMQGSGMPWPGDEGPKRWEQAWMAIKRVWASKWNERAYFSTRKVKLDHDYLCMAVLVQEIINADYAFVIHTTNPSSGDSTEIYAEVVRGLGETLVGAYPGRALSFICKKKDLNSPQVLGYPSKPIGLFIKRSIIFRSDSNGEDLEGYAGAGLYDSVPMDEEDKVVIDYSSDPLITDGNFRQTILSNIARAGNAIEELYGSPQDIEGVVRDGNIYVVQTRPQM</sequence>
<feature type="domain" description="Pyruvate phosphate dikinase AMP/ATP-binding" evidence="17">
    <location>
        <begin position="1343"/>
        <end position="1544"/>
    </location>
</feature>
<evidence type="ECO:0000256" key="7">
    <source>
        <dbReference type="ARBA" id="ARBA00022679"/>
    </source>
</evidence>
<dbReference type="Pfam" id="PF23166">
    <property type="entry name" value="Ig_N_CWD1"/>
    <property type="match status" value="2"/>
</dbReference>
<evidence type="ECO:0000256" key="3">
    <source>
        <dbReference type="ARBA" id="ARBA00007837"/>
    </source>
</evidence>
<keyword evidence="8" id="KW-0479">Metal-binding</keyword>
<keyword evidence="11" id="KW-0067">ATP-binding</keyword>
<evidence type="ECO:0000256" key="13">
    <source>
        <dbReference type="ARBA" id="ARBA00022946"/>
    </source>
</evidence>
<dbReference type="GO" id="GO:0009507">
    <property type="term" value="C:chloroplast"/>
    <property type="evidence" value="ECO:0007669"/>
    <property type="project" value="UniProtKB-SubCell"/>
</dbReference>
<dbReference type="InterPro" id="IPR002192">
    <property type="entry name" value="PPDK_AMP/ATP-bd"/>
</dbReference>
<accession>A0AAE1SWC1</accession>
<evidence type="ECO:0000256" key="2">
    <source>
        <dbReference type="ARBA" id="ARBA00004229"/>
    </source>
</evidence>